<dbReference type="EMBL" id="OBEH01000003">
    <property type="protein sequence ID" value="SNZ00503.1"/>
    <property type="molecule type" value="Genomic_DNA"/>
</dbReference>
<evidence type="ECO:0000313" key="3">
    <source>
        <dbReference type="Proteomes" id="UP000219048"/>
    </source>
</evidence>
<keyword evidence="3" id="KW-1185">Reference proteome</keyword>
<gene>
    <name evidence="2" type="ORF">SAMN06265377_2327</name>
</gene>
<dbReference type="AlphaFoldDB" id="A0A285MUX8"/>
<sequence length="205" mass="23459">MYIPHYYQNENIDEVKTFIKENSFGILVNQVDGKPWAAHIPLELETDGQGKDTLEGHISKANPQWKTFEEANEVLCIFNGPHAYISSSWYEEEEVPTWDYIAVHVYGKLKVLNEEETMASLYRLVDKYEKDSKNPGSLHDMSPKTLRQVKGIVGFKIEITDIQAAYKLSQTRPKDHPKIVSELMERSDSGSKEIAKKISNPDAQE</sequence>
<dbReference type="PIRSF" id="PIRSF010372">
    <property type="entry name" value="PaiB"/>
    <property type="match status" value="1"/>
</dbReference>
<dbReference type="Pfam" id="PF04299">
    <property type="entry name" value="FMN_bind_2"/>
    <property type="match status" value="1"/>
</dbReference>
<dbReference type="PANTHER" id="PTHR35802">
    <property type="entry name" value="PROTEASE SYNTHASE AND SPORULATION PROTEIN PAI 2"/>
    <property type="match status" value="1"/>
</dbReference>
<dbReference type="Proteomes" id="UP000219048">
    <property type="component" value="Unassembled WGS sequence"/>
</dbReference>
<proteinExistence type="predicted"/>
<organism evidence="2 3">
    <name type="scientific">Flagellimonas pacifica</name>
    <dbReference type="NCBI Taxonomy" id="1247520"/>
    <lineage>
        <taxon>Bacteria</taxon>
        <taxon>Pseudomonadati</taxon>
        <taxon>Bacteroidota</taxon>
        <taxon>Flavobacteriia</taxon>
        <taxon>Flavobacteriales</taxon>
        <taxon>Flavobacteriaceae</taxon>
        <taxon>Flagellimonas</taxon>
    </lineage>
</organism>
<feature type="compositionally biased region" description="Basic and acidic residues" evidence="1">
    <location>
        <begin position="172"/>
        <end position="196"/>
    </location>
</feature>
<protein>
    <submittedName>
        <fullName evidence="2">Negative transcriptional regulator, PaiB family</fullName>
    </submittedName>
</protein>
<evidence type="ECO:0000256" key="1">
    <source>
        <dbReference type="SAM" id="MobiDB-lite"/>
    </source>
</evidence>
<reference evidence="3" key="1">
    <citation type="submission" date="2017-09" db="EMBL/GenBank/DDBJ databases">
        <authorList>
            <person name="Varghese N."/>
            <person name="Submissions S."/>
        </authorList>
    </citation>
    <scope>NUCLEOTIDE SEQUENCE [LARGE SCALE GENOMIC DNA]</scope>
    <source>
        <strain evidence="3">DSM 25885</strain>
    </source>
</reference>
<name>A0A285MUX8_9FLAO</name>
<dbReference type="PANTHER" id="PTHR35802:SF1">
    <property type="entry name" value="PROTEASE SYNTHASE AND SPORULATION PROTEIN PAI 2"/>
    <property type="match status" value="1"/>
</dbReference>
<dbReference type="InterPro" id="IPR007396">
    <property type="entry name" value="TR_PAI2-type"/>
</dbReference>
<feature type="region of interest" description="Disordered" evidence="1">
    <location>
        <begin position="170"/>
        <end position="205"/>
    </location>
</feature>
<accession>A0A285MUX8</accession>
<dbReference type="OrthoDB" id="9794948at2"/>
<dbReference type="Gene3D" id="2.30.110.10">
    <property type="entry name" value="Electron Transport, Fmn-binding Protein, Chain A"/>
    <property type="match status" value="1"/>
</dbReference>
<evidence type="ECO:0000313" key="2">
    <source>
        <dbReference type="EMBL" id="SNZ00503.1"/>
    </source>
</evidence>
<dbReference type="SUPFAM" id="SSF50475">
    <property type="entry name" value="FMN-binding split barrel"/>
    <property type="match status" value="1"/>
</dbReference>
<dbReference type="InterPro" id="IPR012349">
    <property type="entry name" value="Split_barrel_FMN-bd"/>
</dbReference>
<dbReference type="RefSeq" id="WP_097045956.1">
    <property type="nucleotide sequence ID" value="NZ_OBEH01000003.1"/>
</dbReference>